<dbReference type="InterPro" id="IPR029058">
    <property type="entry name" value="AB_hydrolase_fold"/>
</dbReference>
<name>A0A074MTZ5_ERYLO</name>
<comment type="caution">
    <text evidence="1">The sequence shown here is derived from an EMBL/GenBank/DDBJ whole genome shotgun (WGS) entry which is preliminary data.</text>
</comment>
<evidence type="ECO:0000313" key="2">
    <source>
        <dbReference type="Proteomes" id="UP000027647"/>
    </source>
</evidence>
<evidence type="ECO:0000313" key="1">
    <source>
        <dbReference type="EMBL" id="KEO89087.1"/>
    </source>
</evidence>
<dbReference type="STRING" id="1044.EH31_13695"/>
<dbReference type="AlphaFoldDB" id="A0A074MTZ5"/>
<protein>
    <recommendedName>
        <fullName evidence="3">Fungal lipase-like domain-containing protein</fullName>
    </recommendedName>
</protein>
<dbReference type="eggNOG" id="COG2931">
    <property type="taxonomic scope" value="Bacteria"/>
</dbReference>
<dbReference type="EMBL" id="JMIW01000006">
    <property type="protein sequence ID" value="KEO89087.1"/>
    <property type="molecule type" value="Genomic_DNA"/>
</dbReference>
<organism evidence="1 2">
    <name type="scientific">Erythrobacter longus</name>
    <dbReference type="NCBI Taxonomy" id="1044"/>
    <lineage>
        <taxon>Bacteria</taxon>
        <taxon>Pseudomonadati</taxon>
        <taxon>Pseudomonadota</taxon>
        <taxon>Alphaproteobacteria</taxon>
        <taxon>Sphingomonadales</taxon>
        <taxon>Erythrobacteraceae</taxon>
        <taxon>Erythrobacter/Porphyrobacter group</taxon>
        <taxon>Erythrobacter</taxon>
    </lineage>
</organism>
<keyword evidence="2" id="KW-1185">Reference proteome</keyword>
<evidence type="ECO:0008006" key="3">
    <source>
        <dbReference type="Google" id="ProtNLM"/>
    </source>
</evidence>
<dbReference type="Proteomes" id="UP000027647">
    <property type="component" value="Unassembled WGS sequence"/>
</dbReference>
<dbReference type="SUPFAM" id="SSF53474">
    <property type="entry name" value="alpha/beta-Hydrolases"/>
    <property type="match status" value="1"/>
</dbReference>
<dbReference type="Gene3D" id="3.40.50.1820">
    <property type="entry name" value="alpha/beta hydrolase"/>
    <property type="match status" value="1"/>
</dbReference>
<proteinExistence type="predicted"/>
<sequence length="179" mass="19626">MNREVFLSLLALDSYNRGYGENLSGLEVPRFDLDGNPIDEVRIGTAAISGDSSRLGEAPDGRIDEAAGFYAIAYEWQGETIISYRGTNFPDFANITTEGVFDFARDLWGGWNFFLGFDRHSQADLARAFYEDVTGNTFRGEADFITPPDFGDDRITLTGHSLGGVLAASNDNEAMEQAA</sequence>
<gene>
    <name evidence="1" type="ORF">EH31_13695</name>
</gene>
<accession>A0A074MTZ5</accession>
<reference evidence="1 2" key="1">
    <citation type="submission" date="2014-04" db="EMBL/GenBank/DDBJ databases">
        <title>A comprehensive comparison of genomes of Erythrobacter spp. strains.</title>
        <authorList>
            <person name="Zheng Q."/>
        </authorList>
    </citation>
    <scope>NUCLEOTIDE SEQUENCE [LARGE SCALE GENOMIC DNA]</scope>
    <source>
        <strain evidence="1 2">DSM 6997</strain>
    </source>
</reference>